<feature type="compositionally biased region" description="Gly residues" evidence="1">
    <location>
        <begin position="29"/>
        <end position="38"/>
    </location>
</feature>
<evidence type="ECO:0000256" key="1">
    <source>
        <dbReference type="SAM" id="MobiDB-lite"/>
    </source>
</evidence>
<keyword evidence="2" id="KW-0472">Membrane</keyword>
<gene>
    <name evidence="4" type="ORF">GGQ55_003249</name>
</gene>
<dbReference type="RefSeq" id="WP_179718462.1">
    <property type="nucleotide sequence ID" value="NZ_JACBZT010000001.1"/>
</dbReference>
<dbReference type="EMBL" id="JACBZT010000001">
    <property type="protein sequence ID" value="NYJ06971.1"/>
    <property type="molecule type" value="Genomic_DNA"/>
</dbReference>
<keyword evidence="2" id="KW-1133">Transmembrane helix</keyword>
<feature type="domain" description="DUF4333" evidence="3">
    <location>
        <begin position="73"/>
        <end position="145"/>
    </location>
</feature>
<dbReference type="AlphaFoldDB" id="A0A853CII4"/>
<reference evidence="4 5" key="1">
    <citation type="submission" date="2020-07" db="EMBL/GenBank/DDBJ databases">
        <title>Sequencing the genomes of 1000 actinobacteria strains.</title>
        <authorList>
            <person name="Klenk H.-P."/>
        </authorList>
    </citation>
    <scope>NUCLEOTIDE SEQUENCE [LARGE SCALE GENOMIC DNA]</scope>
    <source>
        <strain evidence="4 5">DSM 104001</strain>
    </source>
</reference>
<dbReference type="InterPro" id="IPR025637">
    <property type="entry name" value="DUF4333"/>
</dbReference>
<name>A0A853CII4_9ACTN</name>
<evidence type="ECO:0000256" key="2">
    <source>
        <dbReference type="SAM" id="Phobius"/>
    </source>
</evidence>
<evidence type="ECO:0000313" key="5">
    <source>
        <dbReference type="Proteomes" id="UP000541969"/>
    </source>
</evidence>
<feature type="compositionally biased region" description="Pro residues" evidence="1">
    <location>
        <begin position="1"/>
        <end position="13"/>
    </location>
</feature>
<evidence type="ECO:0000259" key="3">
    <source>
        <dbReference type="Pfam" id="PF14230"/>
    </source>
</evidence>
<evidence type="ECO:0000313" key="4">
    <source>
        <dbReference type="EMBL" id="NYJ06971.1"/>
    </source>
</evidence>
<feature type="region of interest" description="Disordered" evidence="1">
    <location>
        <begin position="1"/>
        <end position="47"/>
    </location>
</feature>
<comment type="caution">
    <text evidence="4">The sequence shown here is derived from an EMBL/GenBank/DDBJ whole genome shotgun (WGS) entry which is preliminary data.</text>
</comment>
<feature type="compositionally biased region" description="Low complexity" evidence="1">
    <location>
        <begin position="14"/>
        <end position="28"/>
    </location>
</feature>
<feature type="transmembrane region" description="Helical" evidence="2">
    <location>
        <begin position="57"/>
        <end position="81"/>
    </location>
</feature>
<dbReference type="Pfam" id="PF14230">
    <property type="entry name" value="DUF4333"/>
    <property type="match status" value="1"/>
</dbReference>
<sequence length="234" mass="23985">MTQSTFPPPPPGVQQPYGQQPYGQQPGYGQPGFGGPGAPYGQQGFGYQQPQKKKTGLIVGSLIAAVIVIGGLVVGAIFLFGSKTIVQADAQRAVADSGEQLLGVTPEDVSCPADVEAKNGGTFTCTGTVDGQDVKFTVTQTDDNGNIQVTTDNKVVKVSDVEENISQQVEAAASDEMVNADTACDAGGRTVLVDPNGETLTCTVSNADDPSQSIGVTASVDKDGTVTIESVDEG</sequence>
<organism evidence="4 5">
    <name type="scientific">Petropleomorpha daqingensis</name>
    <dbReference type="NCBI Taxonomy" id="2026353"/>
    <lineage>
        <taxon>Bacteria</taxon>
        <taxon>Bacillati</taxon>
        <taxon>Actinomycetota</taxon>
        <taxon>Actinomycetes</taxon>
        <taxon>Geodermatophilales</taxon>
        <taxon>Geodermatophilaceae</taxon>
        <taxon>Petropleomorpha</taxon>
    </lineage>
</organism>
<protein>
    <recommendedName>
        <fullName evidence="3">DUF4333 domain-containing protein</fullName>
    </recommendedName>
</protein>
<keyword evidence="2" id="KW-0812">Transmembrane</keyword>
<accession>A0A853CII4</accession>
<dbReference type="Proteomes" id="UP000541969">
    <property type="component" value="Unassembled WGS sequence"/>
</dbReference>
<keyword evidence="5" id="KW-1185">Reference proteome</keyword>
<proteinExistence type="predicted"/>